<sequence>MEQPTRSLNELKIALAILLLSSEVGASRSRVISSTALIFCWRNCPPDTLIEMLQPRIKGKYPQAIFEVLTDNVDEIDLYNGAVDAEAFLSARVPSVASVSEQTGTGS</sequence>
<proteinExistence type="predicted"/>
<accession>A0A2K4WIV0</accession>
<name>A0A2K4WIV0_9PSED</name>
<protein>
    <submittedName>
        <fullName evidence="1">Uncharacterized protein</fullName>
    </submittedName>
</protein>
<gene>
    <name evidence="1" type="ORF">CFBP6411_04381</name>
</gene>
<reference evidence="1 2" key="1">
    <citation type="submission" date="2017-11" db="EMBL/GenBank/DDBJ databases">
        <authorList>
            <person name="Han C.G."/>
        </authorList>
    </citation>
    <scope>NUCLEOTIDE SEQUENCE [LARGE SCALE GENOMIC DNA]</scope>
    <source>
        <strain evidence="1">CFBP6411</strain>
    </source>
</reference>
<dbReference type="RefSeq" id="WP_158664155.1">
    <property type="nucleotide sequence ID" value="NZ_LT963408.1"/>
</dbReference>
<organism evidence="1 2">
    <name type="scientific">Pseudomonas syringae group genomosp. 3</name>
    <dbReference type="NCBI Taxonomy" id="251701"/>
    <lineage>
        <taxon>Bacteria</taxon>
        <taxon>Pseudomonadati</taxon>
        <taxon>Pseudomonadota</taxon>
        <taxon>Gammaproteobacteria</taxon>
        <taxon>Pseudomonadales</taxon>
        <taxon>Pseudomonadaceae</taxon>
        <taxon>Pseudomonas</taxon>
    </lineage>
</organism>
<evidence type="ECO:0000313" key="2">
    <source>
        <dbReference type="Proteomes" id="UP000238093"/>
    </source>
</evidence>
<dbReference type="Proteomes" id="UP000238093">
    <property type="component" value="Chromosome I"/>
</dbReference>
<evidence type="ECO:0000313" key="1">
    <source>
        <dbReference type="EMBL" id="SOS35738.1"/>
    </source>
</evidence>
<dbReference type="EMBL" id="LT963408">
    <property type="protein sequence ID" value="SOS35738.1"/>
    <property type="molecule type" value="Genomic_DNA"/>
</dbReference>
<dbReference type="AlphaFoldDB" id="A0A2K4WIV0"/>